<dbReference type="PROSITE" id="PS50860">
    <property type="entry name" value="AA_TRNA_LIGASE_II_ALA"/>
    <property type="match status" value="1"/>
</dbReference>
<reference evidence="12" key="1">
    <citation type="submission" date="2022-07" db="EMBL/GenBank/DDBJ databases">
        <title>Phylogenomic reconstructions and comparative analyses of Kickxellomycotina fungi.</title>
        <authorList>
            <person name="Reynolds N.K."/>
            <person name="Stajich J.E."/>
            <person name="Barry K."/>
            <person name="Grigoriev I.V."/>
            <person name="Crous P."/>
            <person name="Smith M.E."/>
        </authorList>
    </citation>
    <scope>NUCLEOTIDE SEQUENCE</scope>
    <source>
        <strain evidence="12">NRRL 1565</strain>
    </source>
</reference>
<dbReference type="GO" id="GO:0000049">
    <property type="term" value="F:tRNA binding"/>
    <property type="evidence" value="ECO:0007669"/>
    <property type="project" value="UniProtKB-KW"/>
</dbReference>
<comment type="similarity">
    <text evidence="1">Belongs to the class-II aminoacyl-tRNA synthetase family. Alax-L subfamily.</text>
</comment>
<organism evidence="12 13">
    <name type="scientific">Coemansia guatemalensis</name>
    <dbReference type="NCBI Taxonomy" id="2761395"/>
    <lineage>
        <taxon>Eukaryota</taxon>
        <taxon>Fungi</taxon>
        <taxon>Fungi incertae sedis</taxon>
        <taxon>Zoopagomycota</taxon>
        <taxon>Kickxellomycotina</taxon>
        <taxon>Kickxellomycetes</taxon>
        <taxon>Kickxellales</taxon>
        <taxon>Kickxellaceae</taxon>
        <taxon>Coemansia</taxon>
    </lineage>
</organism>
<dbReference type="GO" id="GO:0004813">
    <property type="term" value="F:alanine-tRNA ligase activity"/>
    <property type="evidence" value="ECO:0007669"/>
    <property type="project" value="UniProtKB-EC"/>
</dbReference>
<keyword evidence="10" id="KW-0030">Aminoacyl-tRNA synthetase</keyword>
<dbReference type="SUPFAM" id="SSF50447">
    <property type="entry name" value="Translation proteins"/>
    <property type="match status" value="1"/>
</dbReference>
<dbReference type="GO" id="GO:0006419">
    <property type="term" value="P:alanyl-tRNA aminoacylation"/>
    <property type="evidence" value="ECO:0007669"/>
    <property type="project" value="InterPro"/>
</dbReference>
<evidence type="ECO:0000256" key="6">
    <source>
        <dbReference type="ARBA" id="ARBA00022741"/>
    </source>
</evidence>
<dbReference type="FunFam" id="3.30.980.10:FF:000004">
    <property type="entry name" value="Alanine--tRNA ligase, cytoplasmic"/>
    <property type="match status" value="1"/>
</dbReference>
<keyword evidence="4" id="KW-0820">tRNA-binding</keyword>
<evidence type="ECO:0000313" key="13">
    <source>
        <dbReference type="Proteomes" id="UP001140094"/>
    </source>
</evidence>
<protein>
    <recommendedName>
        <fullName evidence="3">Alanine--tRNA ligase</fullName>
        <ecNumber evidence="2">6.1.1.7</ecNumber>
    </recommendedName>
</protein>
<evidence type="ECO:0000256" key="8">
    <source>
        <dbReference type="ARBA" id="ARBA00022884"/>
    </source>
</evidence>
<evidence type="ECO:0000256" key="1">
    <source>
        <dbReference type="ARBA" id="ARBA00008429"/>
    </source>
</evidence>
<evidence type="ECO:0000259" key="11">
    <source>
        <dbReference type="PROSITE" id="PS50860"/>
    </source>
</evidence>
<dbReference type="Pfam" id="PF01411">
    <property type="entry name" value="tRNA-synt_2c"/>
    <property type="match status" value="1"/>
</dbReference>
<keyword evidence="6" id="KW-0547">Nucleotide-binding</keyword>
<dbReference type="GO" id="GO:0002161">
    <property type="term" value="F:aminoacyl-tRNA deacylase activity"/>
    <property type="evidence" value="ECO:0007669"/>
    <property type="project" value="TreeGrafter"/>
</dbReference>
<evidence type="ECO:0000256" key="4">
    <source>
        <dbReference type="ARBA" id="ARBA00022555"/>
    </source>
</evidence>
<dbReference type="PANTHER" id="PTHR11777">
    <property type="entry name" value="ALANYL-TRNA SYNTHETASE"/>
    <property type="match status" value="1"/>
</dbReference>
<gene>
    <name evidence="12" type="ORF">H4R20_005883</name>
</gene>
<dbReference type="SUPFAM" id="SSF55186">
    <property type="entry name" value="ThrRS/AlaRS common domain"/>
    <property type="match status" value="1"/>
</dbReference>
<dbReference type="SUPFAM" id="SSF101353">
    <property type="entry name" value="Putative anticodon-binding domain of alanyl-tRNA synthetase (AlaRS)"/>
    <property type="match status" value="1"/>
</dbReference>
<evidence type="ECO:0000256" key="9">
    <source>
        <dbReference type="ARBA" id="ARBA00022917"/>
    </source>
</evidence>
<dbReference type="InterPro" id="IPR023033">
    <property type="entry name" value="Ala_tRNA_ligase_euk/bac"/>
</dbReference>
<dbReference type="GO" id="GO:0005829">
    <property type="term" value="C:cytosol"/>
    <property type="evidence" value="ECO:0007669"/>
    <property type="project" value="TreeGrafter"/>
</dbReference>
<comment type="caution">
    <text evidence="12">The sequence shown here is derived from an EMBL/GenBank/DDBJ whole genome shotgun (WGS) entry which is preliminary data.</text>
</comment>
<dbReference type="EMBL" id="JANBUO010002200">
    <property type="protein sequence ID" value="KAJ2795420.1"/>
    <property type="molecule type" value="Genomic_DNA"/>
</dbReference>
<dbReference type="GO" id="GO:0005524">
    <property type="term" value="F:ATP binding"/>
    <property type="evidence" value="ECO:0007669"/>
    <property type="project" value="UniProtKB-KW"/>
</dbReference>
<dbReference type="AlphaFoldDB" id="A0A9W8HUT9"/>
<dbReference type="Gene3D" id="3.30.54.20">
    <property type="match status" value="1"/>
</dbReference>
<dbReference type="Proteomes" id="UP001140094">
    <property type="component" value="Unassembled WGS sequence"/>
</dbReference>
<evidence type="ECO:0000313" key="12">
    <source>
        <dbReference type="EMBL" id="KAJ2795420.1"/>
    </source>
</evidence>
<dbReference type="InterPro" id="IPR018163">
    <property type="entry name" value="Thr/Ala-tRNA-synth_IIc_edit"/>
</dbReference>
<dbReference type="SUPFAM" id="SSF55681">
    <property type="entry name" value="Class II aaRS and biotin synthetases"/>
    <property type="match status" value="1"/>
</dbReference>
<keyword evidence="5" id="KW-0436">Ligase</keyword>
<sequence length="767" mass="83945">MSASEIRKRYTDYFVRNGHTLLGSADIVPKSDPSLLFTNAGMVPFKQFFLHPHTAPHKMITTVQKCIRAGGKHNDLDQVGHTPRHHTFFEMLGNFSFGAYDKRAIIRMAWRFIREELQIPEELLRVTVLESDNETFSIWRDDIGLDSGRIGRCGPKDNFWSMGSGEGPCGPSTEIFWDTGDTRYAKDDEERWLEFWNLVFMQFYRSADGAMRPLDIPCIDTGMGLERVAAIMQGRTSNFDTDEFQTIIEGIGGLQRSETSQPAEAHVALTCKRIIADHLRASSFLISEGVCPSNTGRGYVLRRIIRRAARAGRRLGVSGPVLPALYPSLEAAMGAAYPELIERREHIISVLRSEEHVFEKALDRGTTLLESIFASADKGAAKVLSGADAFALYDTHGFPIDLTQIIAKEHGWTVDTDEFDRIQKQSRLSNKMSWKERSVAQDSIAGEIKSALVEWQGAGITSRFCGYDVYPEASAHVSQSTVVASRELSNGDALLVIDPSAFYAMGGGQESDAGTITVAENCKSGASHEFAVKRAVVLPDGRTTVLHLADVGDKQHLLSAGKRVTAAVDMRRRCGNAVHHTATHLLHAALQKTVGGSVRQAGSLVHPDGLRFDFTSSALSEVQLRAVEQQVNEAALSNAAVCVSEMTLEEAKARGATAIFGDKYNPQCVRVVEVPGVSMELCGGTHLPRTKAVFPFHIITEGSVGAGTRRIEAVAGVAGSAWLQQQLEHARAAACVLGAARPSELAKNAQRLADKAKAQREEAEQWL</sequence>
<accession>A0A9W8HUT9</accession>
<dbReference type="InterPro" id="IPR050058">
    <property type="entry name" value="Ala-tRNA_ligase"/>
</dbReference>
<dbReference type="Gene3D" id="3.30.930.10">
    <property type="entry name" value="Bira Bifunctional Protein, Domain 2"/>
    <property type="match status" value="1"/>
</dbReference>
<keyword evidence="8" id="KW-0694">RNA-binding</keyword>
<evidence type="ECO:0000256" key="10">
    <source>
        <dbReference type="ARBA" id="ARBA00023146"/>
    </source>
</evidence>
<feature type="domain" description="Alanyl-transfer RNA synthetases family profile" evidence="11">
    <location>
        <begin position="1"/>
        <end position="725"/>
    </location>
</feature>
<keyword evidence="13" id="KW-1185">Reference proteome</keyword>
<dbReference type="OrthoDB" id="2423964at2759"/>
<name>A0A9W8HUT9_9FUNG</name>
<dbReference type="InterPro" id="IPR012947">
    <property type="entry name" value="tRNA_SAD"/>
</dbReference>
<keyword evidence="7" id="KW-0067">ATP-binding</keyword>
<dbReference type="Gene3D" id="3.30.980.10">
    <property type="entry name" value="Threonyl-trna Synthetase, Chain A, domain 2"/>
    <property type="match status" value="1"/>
</dbReference>
<dbReference type="PRINTS" id="PR00980">
    <property type="entry name" value="TRNASYNTHALA"/>
</dbReference>
<dbReference type="HAMAP" id="MF_00036_B">
    <property type="entry name" value="Ala_tRNA_synth_B"/>
    <property type="match status" value="1"/>
</dbReference>
<dbReference type="CDD" id="cd00673">
    <property type="entry name" value="AlaRS_core"/>
    <property type="match status" value="1"/>
</dbReference>
<dbReference type="EC" id="6.1.1.7" evidence="2"/>
<keyword evidence="9" id="KW-0648">Protein biosynthesis</keyword>
<dbReference type="InterPro" id="IPR002318">
    <property type="entry name" value="Ala-tRNA-lgiase_IIc"/>
</dbReference>
<evidence type="ECO:0000256" key="5">
    <source>
        <dbReference type="ARBA" id="ARBA00022598"/>
    </source>
</evidence>
<evidence type="ECO:0000256" key="3">
    <source>
        <dbReference type="ARBA" id="ARBA00017959"/>
    </source>
</evidence>
<dbReference type="PANTHER" id="PTHR11777:SF9">
    <property type="entry name" value="ALANINE--TRNA LIGASE, CYTOPLASMIC"/>
    <property type="match status" value="1"/>
</dbReference>
<proteinExistence type="inferred from homology"/>
<dbReference type="InterPro" id="IPR018165">
    <property type="entry name" value="Ala-tRNA-synth_IIc_core"/>
</dbReference>
<dbReference type="Gene3D" id="2.40.30.130">
    <property type="match status" value="1"/>
</dbReference>
<evidence type="ECO:0000256" key="7">
    <source>
        <dbReference type="ARBA" id="ARBA00022840"/>
    </source>
</evidence>
<evidence type="ECO:0000256" key="2">
    <source>
        <dbReference type="ARBA" id="ARBA00013168"/>
    </source>
</evidence>
<feature type="non-terminal residue" evidence="12">
    <location>
        <position position="767"/>
    </location>
</feature>
<dbReference type="NCBIfam" id="TIGR00344">
    <property type="entry name" value="alaS"/>
    <property type="match status" value="1"/>
</dbReference>
<dbReference type="InterPro" id="IPR018164">
    <property type="entry name" value="Ala-tRNA-synth_IIc_N"/>
</dbReference>
<dbReference type="InterPro" id="IPR018162">
    <property type="entry name" value="Ala-tRNA-ligase_IIc_anticod-bd"/>
</dbReference>
<dbReference type="InterPro" id="IPR009000">
    <property type="entry name" value="Transl_B-barrel_sf"/>
</dbReference>
<dbReference type="InterPro" id="IPR045864">
    <property type="entry name" value="aa-tRNA-synth_II/BPL/LPL"/>
</dbReference>
<dbReference type="Pfam" id="PF07973">
    <property type="entry name" value="tRNA_SAD"/>
    <property type="match status" value="1"/>
</dbReference>
<dbReference type="SMART" id="SM00863">
    <property type="entry name" value="tRNA_SAD"/>
    <property type="match status" value="1"/>
</dbReference>